<dbReference type="GO" id="GO:0008270">
    <property type="term" value="F:zinc ion binding"/>
    <property type="evidence" value="ECO:0007669"/>
    <property type="project" value="UniProtKB-KW"/>
</dbReference>
<feature type="compositionally biased region" description="Low complexity" evidence="8">
    <location>
        <begin position="118"/>
        <end position="136"/>
    </location>
</feature>
<dbReference type="GO" id="GO:0003700">
    <property type="term" value="F:DNA-binding transcription factor activity"/>
    <property type="evidence" value="ECO:0007669"/>
    <property type="project" value="InterPro"/>
</dbReference>
<dbReference type="PANTHER" id="PTHR45988">
    <property type="entry name" value="C2H2 TYPE ZINC FINGER TRANSCRIPTION FACTOR FAMILY-RELATED"/>
    <property type="match status" value="1"/>
</dbReference>
<evidence type="ECO:0000256" key="4">
    <source>
        <dbReference type="ARBA" id="ARBA00022833"/>
    </source>
</evidence>
<protein>
    <submittedName>
        <fullName evidence="10">Zinc finger protein 1</fullName>
    </submittedName>
</protein>
<dbReference type="InterPro" id="IPR013087">
    <property type="entry name" value="Znf_C2H2_type"/>
</dbReference>
<dbReference type="GO" id="GO:0000976">
    <property type="term" value="F:transcription cis-regulatory region binding"/>
    <property type="evidence" value="ECO:0007669"/>
    <property type="project" value="TreeGrafter"/>
</dbReference>
<dbReference type="SUPFAM" id="SSF57667">
    <property type="entry name" value="beta-beta-alpha zinc fingers"/>
    <property type="match status" value="1"/>
</dbReference>
<accession>A0AAX6HMP3</accession>
<evidence type="ECO:0000256" key="3">
    <source>
        <dbReference type="ARBA" id="ARBA00022771"/>
    </source>
</evidence>
<dbReference type="EMBL" id="JANAVB010008197">
    <property type="protein sequence ID" value="KAJ6842028.1"/>
    <property type="molecule type" value="Genomic_DNA"/>
</dbReference>
<dbReference type="SMART" id="SM00355">
    <property type="entry name" value="ZnF_C2H2"/>
    <property type="match status" value="2"/>
</dbReference>
<dbReference type="AlphaFoldDB" id="A0AAX6HMP3"/>
<evidence type="ECO:0000256" key="5">
    <source>
        <dbReference type="ARBA" id="ARBA00023015"/>
    </source>
</evidence>
<dbReference type="InterPro" id="IPR036236">
    <property type="entry name" value="Znf_C2H2_sf"/>
</dbReference>
<evidence type="ECO:0000256" key="7">
    <source>
        <dbReference type="PROSITE-ProRule" id="PRU00042"/>
    </source>
</evidence>
<comment type="caution">
    <text evidence="10">The sequence shown here is derived from an EMBL/GenBank/DDBJ whole genome shotgun (WGS) entry which is preliminary data.</text>
</comment>
<feature type="compositionally biased region" description="Low complexity" evidence="8">
    <location>
        <begin position="20"/>
        <end position="40"/>
    </location>
</feature>
<feature type="domain" description="C2H2-type" evidence="9">
    <location>
        <begin position="143"/>
        <end position="165"/>
    </location>
</feature>
<feature type="region of interest" description="Disordered" evidence="8">
    <location>
        <begin position="108"/>
        <end position="136"/>
    </location>
</feature>
<dbReference type="Gene3D" id="3.30.160.60">
    <property type="entry name" value="Classic Zinc Finger"/>
    <property type="match status" value="1"/>
</dbReference>
<feature type="compositionally biased region" description="Pro residues" evidence="8">
    <location>
        <begin position="10"/>
        <end position="19"/>
    </location>
</feature>
<dbReference type="PROSITE" id="PS00028">
    <property type="entry name" value="ZINC_FINGER_C2H2_1"/>
    <property type="match status" value="2"/>
</dbReference>
<feature type="domain" description="C2H2-type" evidence="9">
    <location>
        <begin position="92"/>
        <end position="119"/>
    </location>
</feature>
<evidence type="ECO:0000256" key="2">
    <source>
        <dbReference type="ARBA" id="ARBA00022737"/>
    </source>
</evidence>
<evidence type="ECO:0000256" key="8">
    <source>
        <dbReference type="SAM" id="MobiDB-lite"/>
    </source>
</evidence>
<evidence type="ECO:0000259" key="9">
    <source>
        <dbReference type="PROSITE" id="PS50157"/>
    </source>
</evidence>
<keyword evidence="3 7" id="KW-0863">Zinc-finger</keyword>
<dbReference type="PROSITE" id="PS50157">
    <property type="entry name" value="ZINC_FINGER_C2H2_2"/>
    <property type="match status" value="2"/>
</dbReference>
<feature type="region of interest" description="Disordered" evidence="8">
    <location>
        <begin position="1"/>
        <end position="62"/>
    </location>
</feature>
<name>A0AAX6HMP3_IRIPA</name>
<evidence type="ECO:0000256" key="6">
    <source>
        <dbReference type="ARBA" id="ARBA00023163"/>
    </source>
</evidence>
<keyword evidence="6" id="KW-0804">Transcription</keyword>
<evidence type="ECO:0000256" key="1">
    <source>
        <dbReference type="ARBA" id="ARBA00022723"/>
    </source>
</evidence>
<dbReference type="GO" id="GO:0005634">
    <property type="term" value="C:nucleus"/>
    <property type="evidence" value="ECO:0007669"/>
    <property type="project" value="TreeGrafter"/>
</dbReference>
<keyword evidence="5" id="KW-0805">Transcription regulation</keyword>
<reference evidence="10" key="1">
    <citation type="journal article" date="2023" name="GigaByte">
        <title>Genome assembly of the bearded iris, Iris pallida Lam.</title>
        <authorList>
            <person name="Bruccoleri R.E."/>
            <person name="Oakeley E.J."/>
            <person name="Faust A.M.E."/>
            <person name="Altorfer M."/>
            <person name="Dessus-Babus S."/>
            <person name="Burckhardt D."/>
            <person name="Oertli M."/>
            <person name="Naumann U."/>
            <person name="Petersen F."/>
            <person name="Wong J."/>
        </authorList>
    </citation>
    <scope>NUCLEOTIDE SEQUENCE</scope>
    <source>
        <strain evidence="10">GSM-AAB239-AS_SAM_17_03QT</strain>
    </source>
</reference>
<evidence type="ECO:0000313" key="10">
    <source>
        <dbReference type="EMBL" id="KAJ6842028.1"/>
    </source>
</evidence>
<evidence type="ECO:0000313" key="11">
    <source>
        <dbReference type="Proteomes" id="UP001140949"/>
    </source>
</evidence>
<keyword evidence="11" id="KW-1185">Reference proteome</keyword>
<dbReference type="Pfam" id="PF13912">
    <property type="entry name" value="zf-C2H2_6"/>
    <property type="match status" value="2"/>
</dbReference>
<keyword evidence="4" id="KW-0862">Zinc</keyword>
<keyword evidence="2" id="KW-0677">Repeat</keyword>
<dbReference type="InterPro" id="IPR044653">
    <property type="entry name" value="AZF1/2/3-like"/>
</dbReference>
<feature type="compositionally biased region" description="Basic residues" evidence="8">
    <location>
        <begin position="48"/>
        <end position="59"/>
    </location>
</feature>
<reference evidence="10" key="2">
    <citation type="submission" date="2023-04" db="EMBL/GenBank/DDBJ databases">
        <authorList>
            <person name="Bruccoleri R.E."/>
            <person name="Oakeley E.J."/>
            <person name="Faust A.-M."/>
            <person name="Dessus-Babus S."/>
            <person name="Altorfer M."/>
            <person name="Burckhardt D."/>
            <person name="Oertli M."/>
            <person name="Naumann U."/>
            <person name="Petersen F."/>
            <person name="Wong J."/>
        </authorList>
    </citation>
    <scope>NUCLEOTIDE SEQUENCE</scope>
    <source>
        <strain evidence="10">GSM-AAB239-AS_SAM_17_03QT</strain>
        <tissue evidence="10">Leaf</tissue>
    </source>
</reference>
<keyword evidence="1" id="KW-0479">Metal-binding</keyword>
<organism evidence="10 11">
    <name type="scientific">Iris pallida</name>
    <name type="common">Sweet iris</name>
    <dbReference type="NCBI Taxonomy" id="29817"/>
    <lineage>
        <taxon>Eukaryota</taxon>
        <taxon>Viridiplantae</taxon>
        <taxon>Streptophyta</taxon>
        <taxon>Embryophyta</taxon>
        <taxon>Tracheophyta</taxon>
        <taxon>Spermatophyta</taxon>
        <taxon>Magnoliopsida</taxon>
        <taxon>Liliopsida</taxon>
        <taxon>Asparagales</taxon>
        <taxon>Iridaceae</taxon>
        <taxon>Iridoideae</taxon>
        <taxon>Irideae</taxon>
        <taxon>Iris</taxon>
    </lineage>
</organism>
<gene>
    <name evidence="10" type="ORF">M6B38_304195</name>
</gene>
<dbReference type="Proteomes" id="UP001140949">
    <property type="component" value="Unassembled WGS sequence"/>
</dbReference>
<dbReference type="PANTHER" id="PTHR45988:SF1">
    <property type="entry name" value="ZINC FINGER PROTEIN AZF2"/>
    <property type="match status" value="1"/>
</dbReference>
<sequence>MSQHELPTTFPSPSPPPLWPSTTTPEVSASVSASASACSGEEAETRQHPKRKRSRRHHPPTTTEEEYLAVCLVMLSNGVVDRHHLQQQQQEYKCKVCGKAFASYQALGGHKASHRKPPAAAASSDASPPAPAAAAAGAGGKAHRCSVCSKVFPTGQALGGHKRCHYEGSLGSGGGGGGPTAPAAAAAAAAAENTRFDLNLPALAEFNAFEAAARRCVAAEEEEVQSPLAMKKPRTTFLIPA</sequence>
<proteinExistence type="predicted"/>